<dbReference type="RefSeq" id="WP_379143874.1">
    <property type="nucleotide sequence ID" value="NZ_JBHUEN010000043.1"/>
</dbReference>
<dbReference type="PANTHER" id="PTHR21716">
    <property type="entry name" value="TRANSMEMBRANE PROTEIN"/>
    <property type="match status" value="1"/>
</dbReference>
<dbReference type="Proteomes" id="UP001597213">
    <property type="component" value="Unassembled WGS sequence"/>
</dbReference>
<evidence type="ECO:0000256" key="1">
    <source>
        <dbReference type="ARBA" id="ARBA00004651"/>
    </source>
</evidence>
<keyword evidence="10" id="KW-1185">Reference proteome</keyword>
<feature type="transmembrane region" description="Helical" evidence="8">
    <location>
        <begin position="207"/>
        <end position="228"/>
    </location>
</feature>
<evidence type="ECO:0000256" key="8">
    <source>
        <dbReference type="SAM" id="Phobius"/>
    </source>
</evidence>
<dbReference type="EMBL" id="JBHUEN010000043">
    <property type="protein sequence ID" value="MFD1882937.1"/>
    <property type="molecule type" value="Genomic_DNA"/>
</dbReference>
<feature type="transmembrane region" description="Helical" evidence="8">
    <location>
        <begin position="61"/>
        <end position="84"/>
    </location>
</feature>
<proteinExistence type="inferred from homology"/>
<dbReference type="PANTHER" id="PTHR21716:SF53">
    <property type="entry name" value="PERMEASE PERM-RELATED"/>
    <property type="match status" value="1"/>
</dbReference>
<feature type="transmembrane region" description="Helical" evidence="8">
    <location>
        <begin position="234"/>
        <end position="259"/>
    </location>
</feature>
<keyword evidence="7 8" id="KW-0472">Membrane</keyword>
<reference evidence="10" key="1">
    <citation type="journal article" date="2019" name="Int. J. Syst. Evol. Microbiol.">
        <title>The Global Catalogue of Microorganisms (GCM) 10K type strain sequencing project: providing services to taxonomists for standard genome sequencing and annotation.</title>
        <authorList>
            <consortium name="The Broad Institute Genomics Platform"/>
            <consortium name="The Broad Institute Genome Sequencing Center for Infectious Disease"/>
            <person name="Wu L."/>
            <person name="Ma J."/>
        </authorList>
    </citation>
    <scope>NUCLEOTIDE SEQUENCE [LARGE SCALE GENOMIC DNA]</scope>
    <source>
        <strain evidence="10">CCUG 56029</strain>
    </source>
</reference>
<evidence type="ECO:0000256" key="3">
    <source>
        <dbReference type="ARBA" id="ARBA00022448"/>
    </source>
</evidence>
<comment type="caution">
    <text evidence="9">The sequence shown here is derived from an EMBL/GenBank/DDBJ whole genome shotgun (WGS) entry which is preliminary data.</text>
</comment>
<evidence type="ECO:0000256" key="5">
    <source>
        <dbReference type="ARBA" id="ARBA00022692"/>
    </source>
</evidence>
<evidence type="ECO:0000256" key="2">
    <source>
        <dbReference type="ARBA" id="ARBA00009773"/>
    </source>
</evidence>
<dbReference type="InterPro" id="IPR002549">
    <property type="entry name" value="AI-2E-like"/>
</dbReference>
<sequence length="413" mass="44715">MQIPVHKQVWIWGTALFAVLLMLWLLGNAIMPFLLGAAVAYLMDPVADRLERLGLSRTLSVIVISVVAAALFILVILFVLPIIFRQITQLIEAMPGMMQQVQGWLTAQFPELVPADGTLRSVISQFGSRLSELSANILSTVMGSVVSLVSLITLFVIVPVVAFYLLLDWDHMVARIDQLLPREHAPTLRRLFRDIDKALSGFVRGQGLVVLILGTFYSVSLGLIGLPFGVGIGAMAAMLGFIPYVGVLIGGATAIGVALFSFWGDWLWIGAVIAVFAFGQMVEGNYLQPKIVGGQVGLHPVWLMLALTVFGTMFGFVGLLAAVPIAASLGVLVRFAAERYRESALYTGKEVPPPPPQPVPIELVPRGTIAREREAAEMAAESKLVELRLENAVEEAKMKPKDAKGKPKGAHQS</sequence>
<keyword evidence="6 8" id="KW-1133">Transmembrane helix</keyword>
<feature type="transmembrane region" description="Helical" evidence="8">
    <location>
        <begin position="137"/>
        <end position="167"/>
    </location>
</feature>
<keyword evidence="3" id="KW-0813">Transport</keyword>
<protein>
    <submittedName>
        <fullName evidence="9">AI-2E family transporter</fullName>
    </submittedName>
</protein>
<feature type="transmembrane region" description="Helical" evidence="8">
    <location>
        <begin position="266"/>
        <end position="282"/>
    </location>
</feature>
<accession>A0ABW4R9N2</accession>
<comment type="subcellular location">
    <subcellularLocation>
        <location evidence="1">Cell membrane</location>
        <topology evidence="1">Multi-pass membrane protein</topology>
    </subcellularLocation>
</comment>
<name>A0ABW4R9N2_9RHOB</name>
<evidence type="ECO:0000313" key="10">
    <source>
        <dbReference type="Proteomes" id="UP001597213"/>
    </source>
</evidence>
<evidence type="ECO:0000256" key="7">
    <source>
        <dbReference type="ARBA" id="ARBA00023136"/>
    </source>
</evidence>
<comment type="similarity">
    <text evidence="2">Belongs to the autoinducer-2 exporter (AI-2E) (TC 2.A.86) family.</text>
</comment>
<feature type="transmembrane region" description="Helical" evidence="8">
    <location>
        <begin position="302"/>
        <end position="333"/>
    </location>
</feature>
<dbReference type="Pfam" id="PF01594">
    <property type="entry name" value="AI-2E_transport"/>
    <property type="match status" value="1"/>
</dbReference>
<evidence type="ECO:0000256" key="6">
    <source>
        <dbReference type="ARBA" id="ARBA00022989"/>
    </source>
</evidence>
<keyword evidence="5 8" id="KW-0812">Transmembrane</keyword>
<evidence type="ECO:0000256" key="4">
    <source>
        <dbReference type="ARBA" id="ARBA00022475"/>
    </source>
</evidence>
<feature type="transmembrane region" description="Helical" evidence="8">
    <location>
        <begin position="12"/>
        <end position="41"/>
    </location>
</feature>
<evidence type="ECO:0000313" key="9">
    <source>
        <dbReference type="EMBL" id="MFD1882937.1"/>
    </source>
</evidence>
<keyword evidence="4" id="KW-1003">Cell membrane</keyword>
<gene>
    <name evidence="9" type="ORF">ACFSCT_14540</name>
</gene>
<organism evidence="9 10">
    <name type="scientific">Paracoccus pacificus</name>
    <dbReference type="NCBI Taxonomy" id="1463598"/>
    <lineage>
        <taxon>Bacteria</taxon>
        <taxon>Pseudomonadati</taxon>
        <taxon>Pseudomonadota</taxon>
        <taxon>Alphaproteobacteria</taxon>
        <taxon>Rhodobacterales</taxon>
        <taxon>Paracoccaceae</taxon>
        <taxon>Paracoccus</taxon>
    </lineage>
</organism>